<evidence type="ECO:0000313" key="2">
    <source>
        <dbReference type="EMBL" id="OAQ86275.1"/>
    </source>
</evidence>
<evidence type="ECO:0000313" key="3">
    <source>
        <dbReference type="EMBL" id="OAQ94235.1"/>
    </source>
</evidence>
<feature type="region of interest" description="Disordered" evidence="1">
    <location>
        <begin position="1"/>
        <end position="39"/>
    </location>
</feature>
<dbReference type="EMBL" id="LSBH01000001">
    <property type="protein sequence ID" value="OAQ86275.1"/>
    <property type="molecule type" value="Genomic_DNA"/>
</dbReference>
<dbReference type="Proteomes" id="UP000078240">
    <property type="component" value="Unassembled WGS sequence"/>
</dbReference>
<sequence>MLSTSTKACRRLEGTGRPLGDRPSCSITKSNAGHRHRRASIKCTAAMSRAGAGASPLGW</sequence>
<dbReference type="EMBL" id="LSBI01000001">
    <property type="protein sequence ID" value="OAQ94235.1"/>
    <property type="molecule type" value="Genomic_DNA"/>
</dbReference>
<proteinExistence type="predicted"/>
<dbReference type="Proteomes" id="UP000078340">
    <property type="component" value="Unassembled WGS sequence"/>
</dbReference>
<organism evidence="2 4">
    <name type="scientific">Purpureocillium lilacinum</name>
    <name type="common">Paecilomyces lilacinus</name>
    <dbReference type="NCBI Taxonomy" id="33203"/>
    <lineage>
        <taxon>Eukaryota</taxon>
        <taxon>Fungi</taxon>
        <taxon>Dikarya</taxon>
        <taxon>Ascomycota</taxon>
        <taxon>Pezizomycotina</taxon>
        <taxon>Sordariomycetes</taxon>
        <taxon>Hypocreomycetidae</taxon>
        <taxon>Hypocreales</taxon>
        <taxon>Ophiocordycipitaceae</taxon>
        <taxon>Purpureocillium</taxon>
    </lineage>
</organism>
<accession>A0A179H7T6</accession>
<protein>
    <submittedName>
        <fullName evidence="2">Uncharacterized protein</fullName>
    </submittedName>
</protein>
<evidence type="ECO:0000313" key="4">
    <source>
        <dbReference type="Proteomes" id="UP000078240"/>
    </source>
</evidence>
<evidence type="ECO:0000256" key="1">
    <source>
        <dbReference type="SAM" id="MobiDB-lite"/>
    </source>
</evidence>
<name>A0A179H7T6_PURLI</name>
<dbReference type="AlphaFoldDB" id="A0A179H7T6"/>
<comment type="caution">
    <text evidence="2">The sequence shown here is derived from an EMBL/GenBank/DDBJ whole genome shotgun (WGS) entry which is preliminary data.</text>
</comment>
<gene>
    <name evidence="2" type="ORF">VFPBJ_00315</name>
    <name evidence="3" type="ORF">VFPFJ_00344</name>
</gene>
<reference evidence="2 4" key="1">
    <citation type="submission" date="2016-01" db="EMBL/GenBank/DDBJ databases">
        <title>Biosynthesis of antibiotic leucinostatins and their inhibition on Phytophthora in bio-control Purpureocillium lilacinum.</title>
        <authorList>
            <person name="Wang G."/>
            <person name="Liu Z."/>
            <person name="Lin R."/>
            <person name="Li E."/>
            <person name="Mao Z."/>
            <person name="Ling J."/>
            <person name="Yin W."/>
            <person name="Xie B."/>
        </authorList>
    </citation>
    <scope>NUCLEOTIDE SEQUENCE [LARGE SCALE GENOMIC DNA]</scope>
    <source>
        <strain evidence="2">PLBJ-1</strain>
        <strain evidence="3">PLFJ-1</strain>
    </source>
</reference>